<name>A0A5J5CKR6_9PERO</name>
<sequence>MMTAPDPSHRDFAFRVLLSERRMRGKAHLNRSSSGSSQCCSNRALFWTEILIGRDHTQLCLISDAVIESA</sequence>
<proteinExistence type="predicted"/>
<evidence type="ECO:0000313" key="1">
    <source>
        <dbReference type="EMBL" id="KAA8581303.1"/>
    </source>
</evidence>
<reference evidence="1 2" key="1">
    <citation type="submission" date="2019-08" db="EMBL/GenBank/DDBJ databases">
        <title>A chromosome-level genome assembly, high-density linkage maps, and genome scans reveal the genomic architecture of hybrid incompatibilities underlying speciation via character displacement in darters (Percidae: Etheostominae).</title>
        <authorList>
            <person name="Moran R.L."/>
            <person name="Catchen J.M."/>
            <person name="Fuller R.C."/>
        </authorList>
    </citation>
    <scope>NUCLEOTIDE SEQUENCE [LARGE SCALE GENOMIC DNA]</scope>
    <source>
        <strain evidence="1">EspeVRDwgs_2016</strain>
        <tissue evidence="1">Muscle</tissue>
    </source>
</reference>
<gene>
    <name evidence="1" type="ORF">FQN60_002884</name>
</gene>
<evidence type="ECO:0000313" key="2">
    <source>
        <dbReference type="Proteomes" id="UP000327493"/>
    </source>
</evidence>
<feature type="non-terminal residue" evidence="1">
    <location>
        <position position="70"/>
    </location>
</feature>
<accession>A0A5J5CKR6</accession>
<protein>
    <submittedName>
        <fullName evidence="1">Uncharacterized protein</fullName>
    </submittedName>
</protein>
<dbReference type="AlphaFoldDB" id="A0A5J5CKR6"/>
<organism evidence="1 2">
    <name type="scientific">Etheostoma spectabile</name>
    <name type="common">orangethroat darter</name>
    <dbReference type="NCBI Taxonomy" id="54343"/>
    <lineage>
        <taxon>Eukaryota</taxon>
        <taxon>Metazoa</taxon>
        <taxon>Chordata</taxon>
        <taxon>Craniata</taxon>
        <taxon>Vertebrata</taxon>
        <taxon>Euteleostomi</taxon>
        <taxon>Actinopterygii</taxon>
        <taxon>Neopterygii</taxon>
        <taxon>Teleostei</taxon>
        <taxon>Neoteleostei</taxon>
        <taxon>Acanthomorphata</taxon>
        <taxon>Eupercaria</taxon>
        <taxon>Perciformes</taxon>
        <taxon>Percoidei</taxon>
        <taxon>Percidae</taxon>
        <taxon>Etheostomatinae</taxon>
        <taxon>Etheostoma</taxon>
    </lineage>
</organism>
<dbReference type="Proteomes" id="UP000327493">
    <property type="component" value="Chromosome 21"/>
</dbReference>
<keyword evidence="2" id="KW-1185">Reference proteome</keyword>
<dbReference type="EMBL" id="VOFY01000021">
    <property type="protein sequence ID" value="KAA8581303.1"/>
    <property type="molecule type" value="Genomic_DNA"/>
</dbReference>
<comment type="caution">
    <text evidence="1">The sequence shown here is derived from an EMBL/GenBank/DDBJ whole genome shotgun (WGS) entry which is preliminary data.</text>
</comment>